<dbReference type="Pfam" id="PF14021">
    <property type="entry name" value="TNT"/>
    <property type="match status" value="1"/>
</dbReference>
<evidence type="ECO:0000259" key="2">
    <source>
        <dbReference type="Pfam" id="PF14021"/>
    </source>
</evidence>
<feature type="domain" description="Outer membrane channel protein CpnT-like N-terminal" evidence="3">
    <location>
        <begin position="16"/>
        <end position="138"/>
    </location>
</feature>
<name>A0ABV9RYS9_9PSEU</name>
<gene>
    <name evidence="4" type="ORF">ACFPCV_08180</name>
</gene>
<evidence type="ECO:0000256" key="1">
    <source>
        <dbReference type="SAM" id="MobiDB-lite"/>
    </source>
</evidence>
<accession>A0ABV9RYS9</accession>
<feature type="compositionally biased region" description="Pro residues" evidence="1">
    <location>
        <begin position="561"/>
        <end position="573"/>
    </location>
</feature>
<feature type="region of interest" description="Disordered" evidence="1">
    <location>
        <begin position="240"/>
        <end position="288"/>
    </location>
</feature>
<evidence type="ECO:0000259" key="3">
    <source>
        <dbReference type="Pfam" id="PF25547"/>
    </source>
</evidence>
<dbReference type="PANTHER" id="PTHR42059:SF1">
    <property type="entry name" value="TNT DOMAIN-CONTAINING PROTEIN"/>
    <property type="match status" value="1"/>
</dbReference>
<feature type="compositionally biased region" description="Pro residues" evidence="1">
    <location>
        <begin position="418"/>
        <end position="427"/>
    </location>
</feature>
<dbReference type="InterPro" id="IPR057746">
    <property type="entry name" value="CpnT-like_N"/>
</dbReference>
<dbReference type="EMBL" id="JBHSIS010000003">
    <property type="protein sequence ID" value="MFC4853480.1"/>
    <property type="molecule type" value="Genomic_DNA"/>
</dbReference>
<dbReference type="RefSeq" id="WP_378055432.1">
    <property type="nucleotide sequence ID" value="NZ_JBHSIS010000003.1"/>
</dbReference>
<comment type="caution">
    <text evidence="4">The sequence shown here is derived from an EMBL/GenBank/DDBJ whole genome shotgun (WGS) entry which is preliminary data.</text>
</comment>
<feature type="domain" description="TNT" evidence="2">
    <location>
        <begin position="665"/>
        <end position="751"/>
    </location>
</feature>
<dbReference type="InterPro" id="IPR025331">
    <property type="entry name" value="TNT"/>
</dbReference>
<dbReference type="Proteomes" id="UP001595859">
    <property type="component" value="Unassembled WGS sequence"/>
</dbReference>
<sequence length="752" mass="76659">MGIELPPELADVAAQAGVVWPEADEDAMARQAQAWRDTATSMSTLATDADTTARSALSSVTGEAGAAAAREWKSFVDADSGHLTAVVRDANAAADRLEHAADQVGTAKVEIVRNLVNLAQNSDAAHAAASAGHPLALAGLDTAVRGTAANVAHIELQLVSAVQPGSGVDMANVRPPANADPGHHLLPGVTTAVTDVATTVRDTVADTVDQTAQATTGAVSDVARPGAAVTGDAADLVRSTPGNLAPGLPGDVVPDRPGDVVPGLPGEVPGRPGDLVPGEPRPGPADPDITGPVPADAIDAIDAIDDDLADDTPTPPTGQTVQAGFAGGLEPAVAPQPNLPPAAAPPLANPAAPPAYGAPGAPPFAGAPAAPVGGVPAPAAPAPARPVPPAPAAAFAPASAAPVERPVDPVPRAAKPLAGPPGAPPPAKGERNEVLAAFWLHMFPIGHLPVASYRPARQVPAPPPELDYAAGIRFEPGDHPDFHLVDDRPRLTDLHEAIAHRAAAKAAEDAAPVLPPPANPQGYAPPSAYQGQGYPARQPYPAQPGYSAPVIAQAPPAERVPGPPTPLPAPARPTEPAGSADAVTLPRFRPVNPSAGITADHPAVQALLANHDPLGGANERDWDRRYLVRLGSVTPQGISPEGLEYNWPTSEQYPEGGSAPGEPETLAEDTVIDRFGSPHGRVFAADGTTFAQRSLPPAHKDGGYRRYRVTRPLPVWRAVSAAWFAQPGGGIRYRTTHTAIELVALGYLEEIA</sequence>
<feature type="region of interest" description="Disordered" evidence="1">
    <location>
        <begin position="519"/>
        <end position="581"/>
    </location>
</feature>
<keyword evidence="5" id="KW-1185">Reference proteome</keyword>
<evidence type="ECO:0000313" key="5">
    <source>
        <dbReference type="Proteomes" id="UP001595859"/>
    </source>
</evidence>
<reference evidence="5" key="1">
    <citation type="journal article" date="2019" name="Int. J. Syst. Evol. Microbiol.">
        <title>The Global Catalogue of Microorganisms (GCM) 10K type strain sequencing project: providing services to taxonomists for standard genome sequencing and annotation.</title>
        <authorList>
            <consortium name="The Broad Institute Genomics Platform"/>
            <consortium name="The Broad Institute Genome Sequencing Center for Infectious Disease"/>
            <person name="Wu L."/>
            <person name="Ma J."/>
        </authorList>
    </citation>
    <scope>NUCLEOTIDE SEQUENCE [LARGE SCALE GENOMIC DNA]</scope>
    <source>
        <strain evidence="5">ZS-22-S1</strain>
    </source>
</reference>
<feature type="region of interest" description="Disordered" evidence="1">
    <location>
        <begin position="403"/>
        <end position="429"/>
    </location>
</feature>
<dbReference type="Pfam" id="PF25547">
    <property type="entry name" value="WXG100_2"/>
    <property type="match status" value="1"/>
</dbReference>
<evidence type="ECO:0000313" key="4">
    <source>
        <dbReference type="EMBL" id="MFC4853480.1"/>
    </source>
</evidence>
<dbReference type="PANTHER" id="PTHR42059">
    <property type="entry name" value="TNT DOMAIN-CONTAINING PROTEIN"/>
    <property type="match status" value="1"/>
</dbReference>
<proteinExistence type="predicted"/>
<dbReference type="InterPro" id="IPR053024">
    <property type="entry name" value="Fungal_surface_NADase"/>
</dbReference>
<organism evidence="4 5">
    <name type="scientific">Actinophytocola glycyrrhizae</name>
    <dbReference type="NCBI Taxonomy" id="2044873"/>
    <lineage>
        <taxon>Bacteria</taxon>
        <taxon>Bacillati</taxon>
        <taxon>Actinomycetota</taxon>
        <taxon>Actinomycetes</taxon>
        <taxon>Pseudonocardiales</taxon>
        <taxon>Pseudonocardiaceae</taxon>
    </lineage>
</organism>
<protein>
    <submittedName>
        <fullName evidence="4">TNT domain-containing protein</fullName>
    </submittedName>
</protein>